<dbReference type="InterPro" id="IPR019335">
    <property type="entry name" value="COG7"/>
</dbReference>
<evidence type="ECO:0000256" key="4">
    <source>
        <dbReference type="ARBA" id="ARBA00022448"/>
    </source>
</evidence>
<reference evidence="9 10" key="1">
    <citation type="submission" date="2020-02" db="EMBL/GenBank/DDBJ databases">
        <title>Draft genome sequence of Haematococcus lacustris strain NIES-144.</title>
        <authorList>
            <person name="Morimoto D."/>
            <person name="Nakagawa S."/>
            <person name="Yoshida T."/>
            <person name="Sawayama S."/>
        </authorList>
    </citation>
    <scope>NUCLEOTIDE SEQUENCE [LARGE SCALE GENOMIC DNA]</scope>
    <source>
        <strain evidence="9 10">NIES-144</strain>
    </source>
</reference>
<dbReference type="GO" id="GO:0006886">
    <property type="term" value="P:intracellular protein transport"/>
    <property type="evidence" value="ECO:0007669"/>
    <property type="project" value="InterPro"/>
</dbReference>
<keyword evidence="5" id="KW-0653">Protein transport</keyword>
<feature type="non-terminal residue" evidence="9">
    <location>
        <position position="275"/>
    </location>
</feature>
<protein>
    <recommendedName>
        <fullName evidence="3">Conserved oligomeric Golgi complex subunit 7</fullName>
    </recommendedName>
    <alternativeName>
        <fullName evidence="8">Component of oligomeric Golgi complex 7</fullName>
    </alternativeName>
</protein>
<evidence type="ECO:0000256" key="5">
    <source>
        <dbReference type="ARBA" id="ARBA00022927"/>
    </source>
</evidence>
<evidence type="ECO:0000256" key="6">
    <source>
        <dbReference type="ARBA" id="ARBA00023034"/>
    </source>
</evidence>
<dbReference type="Proteomes" id="UP000485058">
    <property type="component" value="Unassembled WGS sequence"/>
</dbReference>
<comment type="similarity">
    <text evidence="2">Belongs to the COG7 family.</text>
</comment>
<dbReference type="PANTHER" id="PTHR21443:SF0">
    <property type="entry name" value="CONSERVED OLIGOMERIC GOLGI COMPLEX SUBUNIT 7"/>
    <property type="match status" value="1"/>
</dbReference>
<dbReference type="EMBL" id="BLLF01001340">
    <property type="protein sequence ID" value="GFH18697.1"/>
    <property type="molecule type" value="Genomic_DNA"/>
</dbReference>
<dbReference type="AlphaFoldDB" id="A0A699Z7T0"/>
<keyword evidence="4" id="KW-0813">Transport</keyword>
<dbReference type="GO" id="GO:0006890">
    <property type="term" value="P:retrograde vesicle-mediated transport, Golgi to endoplasmic reticulum"/>
    <property type="evidence" value="ECO:0007669"/>
    <property type="project" value="TreeGrafter"/>
</dbReference>
<keyword evidence="10" id="KW-1185">Reference proteome</keyword>
<comment type="subcellular location">
    <subcellularLocation>
        <location evidence="1">Golgi apparatus membrane</location>
        <topology evidence="1">Peripheral membrane protein</topology>
    </subcellularLocation>
</comment>
<evidence type="ECO:0000256" key="7">
    <source>
        <dbReference type="ARBA" id="ARBA00023136"/>
    </source>
</evidence>
<proteinExistence type="inferred from homology"/>
<evidence type="ECO:0000313" key="9">
    <source>
        <dbReference type="EMBL" id="GFH18697.1"/>
    </source>
</evidence>
<accession>A0A699Z7T0</accession>
<evidence type="ECO:0000256" key="8">
    <source>
        <dbReference type="ARBA" id="ARBA00031345"/>
    </source>
</evidence>
<gene>
    <name evidence="9" type="ORF">HaLaN_15545</name>
</gene>
<evidence type="ECO:0000256" key="1">
    <source>
        <dbReference type="ARBA" id="ARBA00004395"/>
    </source>
</evidence>
<evidence type="ECO:0000256" key="2">
    <source>
        <dbReference type="ARBA" id="ARBA00005831"/>
    </source>
</evidence>
<dbReference type="GO" id="GO:0007030">
    <property type="term" value="P:Golgi organization"/>
    <property type="evidence" value="ECO:0007669"/>
    <property type="project" value="TreeGrafter"/>
</dbReference>
<evidence type="ECO:0000313" key="10">
    <source>
        <dbReference type="Proteomes" id="UP000485058"/>
    </source>
</evidence>
<organism evidence="9 10">
    <name type="scientific">Haematococcus lacustris</name>
    <name type="common">Green alga</name>
    <name type="synonym">Haematococcus pluvialis</name>
    <dbReference type="NCBI Taxonomy" id="44745"/>
    <lineage>
        <taxon>Eukaryota</taxon>
        <taxon>Viridiplantae</taxon>
        <taxon>Chlorophyta</taxon>
        <taxon>core chlorophytes</taxon>
        <taxon>Chlorophyceae</taxon>
        <taxon>CS clade</taxon>
        <taxon>Chlamydomonadales</taxon>
        <taxon>Haematococcaceae</taxon>
        <taxon>Haematococcus</taxon>
    </lineage>
</organism>
<sequence>MELACSTLKEATELSGLFVKVKEVFASGDLPRVAEMLGMMRRSLALVGDVPEFKAGRGRLRALEDRLQGMVEGSLSQAGGDAAGSREEEDQYVAALAGLLLAVDRYSTVEALFLDTRLAFVHSLWEEACTSSEDVLVWLPRFYTRLVPVLDAESSWCLRVLPQQQQQLMTALAAAILQKISKATRERLLASRLPVAQLPLLSAEMAAFARSIMDVLPHELPGVARTQLLTSLFQPLEEMVSSYPAMELGELGSSLTTALAAVRASPTAESSAEHL</sequence>
<dbReference type="GO" id="GO:0017119">
    <property type="term" value="C:Golgi transport complex"/>
    <property type="evidence" value="ECO:0007669"/>
    <property type="project" value="InterPro"/>
</dbReference>
<keyword evidence="6" id="KW-0333">Golgi apparatus</keyword>
<name>A0A699Z7T0_HAELA</name>
<dbReference type="PANTHER" id="PTHR21443">
    <property type="entry name" value="CONSERVED OLIGOMERIC GOLGI COMPLEX COMPONENT 7"/>
    <property type="match status" value="1"/>
</dbReference>
<evidence type="ECO:0000256" key="3">
    <source>
        <dbReference type="ARBA" id="ARBA00020984"/>
    </source>
</evidence>
<dbReference type="GO" id="GO:0000139">
    <property type="term" value="C:Golgi membrane"/>
    <property type="evidence" value="ECO:0007669"/>
    <property type="project" value="UniProtKB-SubCell"/>
</dbReference>
<keyword evidence="7" id="KW-0472">Membrane</keyword>
<comment type="caution">
    <text evidence="9">The sequence shown here is derived from an EMBL/GenBank/DDBJ whole genome shotgun (WGS) entry which is preliminary data.</text>
</comment>
<dbReference type="Pfam" id="PF10191">
    <property type="entry name" value="COG7"/>
    <property type="match status" value="1"/>
</dbReference>